<dbReference type="GO" id="GO:0005840">
    <property type="term" value="C:ribosome"/>
    <property type="evidence" value="ECO:0007669"/>
    <property type="project" value="UniProtKB-KW"/>
</dbReference>
<evidence type="ECO:0000256" key="4">
    <source>
        <dbReference type="ARBA" id="ARBA00023274"/>
    </source>
</evidence>
<comment type="caution">
    <text evidence="7">The sequence shown here is derived from an EMBL/GenBank/DDBJ whole genome shotgun (WGS) entry which is preliminary data.</text>
</comment>
<reference evidence="7 8" key="1">
    <citation type="journal article" date="2016" name="Nat. Commun.">
        <title>Thousands of microbial genomes shed light on interconnected biogeochemical processes in an aquifer system.</title>
        <authorList>
            <person name="Anantharaman K."/>
            <person name="Brown C.T."/>
            <person name="Hug L.A."/>
            <person name="Sharon I."/>
            <person name="Castelle C.J."/>
            <person name="Probst A.J."/>
            <person name="Thomas B.C."/>
            <person name="Singh A."/>
            <person name="Wilkins M.J."/>
            <person name="Karaoz U."/>
            <person name="Brodie E.L."/>
            <person name="Williams K.H."/>
            <person name="Hubbard S.S."/>
            <person name="Banfield J.F."/>
        </authorList>
    </citation>
    <scope>NUCLEOTIDE SEQUENCE [LARGE SCALE GENOMIC DNA]</scope>
</reference>
<keyword evidence="2" id="KW-0694">RNA-binding</keyword>
<organism evidence="7 8">
    <name type="scientific">Candidatus Woesebacteria bacterium RIFOXYA1_FULL_43_9</name>
    <dbReference type="NCBI Taxonomy" id="1802534"/>
    <lineage>
        <taxon>Bacteria</taxon>
        <taxon>Candidatus Woeseibacteriota</taxon>
    </lineage>
</organism>
<dbReference type="NCBIfam" id="TIGR00029">
    <property type="entry name" value="S20"/>
    <property type="match status" value="1"/>
</dbReference>
<evidence type="ECO:0000256" key="3">
    <source>
        <dbReference type="ARBA" id="ARBA00022980"/>
    </source>
</evidence>
<accession>A0A1F8CMJ4</accession>
<dbReference type="InterPro" id="IPR002583">
    <property type="entry name" value="Ribosomal_bS20"/>
</dbReference>
<dbReference type="GO" id="GO:0003735">
    <property type="term" value="F:structural constituent of ribosome"/>
    <property type="evidence" value="ECO:0007669"/>
    <property type="project" value="InterPro"/>
</dbReference>
<name>A0A1F8CMJ4_9BACT</name>
<dbReference type="AlphaFoldDB" id="A0A1F8CMJ4"/>
<dbReference type="InterPro" id="IPR036510">
    <property type="entry name" value="Ribosomal_bS20_sf"/>
</dbReference>
<sequence length="80" mass="9009">MPVTKTAKRALRSSQRKFLVNKRIERSLEKAIHVAKKSHTKTDIKKAISLADKAAKKHTIHKNKASRLKGILAKLLATKK</sequence>
<keyword evidence="1" id="KW-0699">rRNA-binding</keyword>
<proteinExistence type="predicted"/>
<dbReference type="GO" id="GO:0006412">
    <property type="term" value="P:translation"/>
    <property type="evidence" value="ECO:0007669"/>
    <property type="project" value="InterPro"/>
</dbReference>
<evidence type="ECO:0000313" key="7">
    <source>
        <dbReference type="EMBL" id="OGM77461.1"/>
    </source>
</evidence>
<evidence type="ECO:0000256" key="1">
    <source>
        <dbReference type="ARBA" id="ARBA00022730"/>
    </source>
</evidence>
<evidence type="ECO:0000256" key="5">
    <source>
        <dbReference type="ARBA" id="ARBA00035136"/>
    </source>
</evidence>
<protein>
    <recommendedName>
        <fullName evidence="5">Small ribosomal subunit protein bS20</fullName>
    </recommendedName>
    <alternativeName>
        <fullName evidence="6">30S ribosomal protein S20</fullName>
    </alternativeName>
</protein>
<evidence type="ECO:0000313" key="8">
    <source>
        <dbReference type="Proteomes" id="UP000179241"/>
    </source>
</evidence>
<keyword evidence="4" id="KW-0687">Ribonucleoprotein</keyword>
<dbReference type="GO" id="GO:0019843">
    <property type="term" value="F:rRNA binding"/>
    <property type="evidence" value="ECO:0007669"/>
    <property type="project" value="UniProtKB-KW"/>
</dbReference>
<dbReference type="Gene3D" id="1.20.58.110">
    <property type="entry name" value="Ribosomal protein S20"/>
    <property type="match status" value="1"/>
</dbReference>
<keyword evidence="3" id="KW-0689">Ribosomal protein</keyword>
<gene>
    <name evidence="7" type="ORF">A2188_03420</name>
</gene>
<dbReference type="Pfam" id="PF01649">
    <property type="entry name" value="Ribosomal_S20p"/>
    <property type="match status" value="1"/>
</dbReference>
<evidence type="ECO:0000256" key="2">
    <source>
        <dbReference type="ARBA" id="ARBA00022884"/>
    </source>
</evidence>
<dbReference type="EMBL" id="MGHU01000018">
    <property type="protein sequence ID" value="OGM77461.1"/>
    <property type="molecule type" value="Genomic_DNA"/>
</dbReference>
<dbReference type="SUPFAM" id="SSF46992">
    <property type="entry name" value="Ribosomal protein S20"/>
    <property type="match status" value="1"/>
</dbReference>
<dbReference type="Proteomes" id="UP000179241">
    <property type="component" value="Unassembled WGS sequence"/>
</dbReference>
<dbReference type="GO" id="GO:1990904">
    <property type="term" value="C:ribonucleoprotein complex"/>
    <property type="evidence" value="ECO:0007669"/>
    <property type="project" value="UniProtKB-KW"/>
</dbReference>
<evidence type="ECO:0000256" key="6">
    <source>
        <dbReference type="ARBA" id="ARBA00035343"/>
    </source>
</evidence>